<evidence type="ECO:0000313" key="3">
    <source>
        <dbReference type="Proteomes" id="UP000001628"/>
    </source>
</evidence>
<reference evidence="2 3" key="1">
    <citation type="journal article" date="2011" name="PLoS Genet.">
        <title>Comparative genomic analysis of human fungal pathogens causing paracoccidioidomycosis.</title>
        <authorList>
            <person name="Desjardins C.A."/>
            <person name="Champion M.D."/>
            <person name="Holder J.W."/>
            <person name="Muszewska A."/>
            <person name="Goldberg J."/>
            <person name="Bailao A.M."/>
            <person name="Brigido M.M."/>
            <person name="Ferreira M.E."/>
            <person name="Garcia A.M."/>
            <person name="Grynberg M."/>
            <person name="Gujja S."/>
            <person name="Heiman D.I."/>
            <person name="Henn M.R."/>
            <person name="Kodira C.D."/>
            <person name="Leon-Narvaez H."/>
            <person name="Longo L.V."/>
            <person name="Ma L.J."/>
            <person name="Malavazi I."/>
            <person name="Matsuo A.L."/>
            <person name="Morais F.V."/>
            <person name="Pereira M."/>
            <person name="Rodriguez-Brito S."/>
            <person name="Sakthikumar S."/>
            <person name="Salem-Izacc S.M."/>
            <person name="Sykes S.M."/>
            <person name="Teixeira M.M."/>
            <person name="Vallejo M.C."/>
            <person name="Walter M.E."/>
            <person name="Yandava C."/>
            <person name="Young S."/>
            <person name="Zeng Q."/>
            <person name="Zucker J."/>
            <person name="Felipe M.S."/>
            <person name="Goldman G.H."/>
            <person name="Haas B.J."/>
            <person name="McEwen J.G."/>
            <person name="Nino-Vega G."/>
            <person name="Puccia R."/>
            <person name="San-Blas G."/>
            <person name="Soares C.M."/>
            <person name="Birren B.W."/>
            <person name="Cuomo C.A."/>
        </authorList>
    </citation>
    <scope>NUCLEOTIDE SEQUENCE [LARGE SCALE GENOMIC DNA]</scope>
    <source>
        <strain evidence="2 3">Pb18</strain>
    </source>
</reference>
<gene>
    <name evidence="2" type="ORF">PADG_08358</name>
</gene>
<evidence type="ECO:0000256" key="1">
    <source>
        <dbReference type="SAM" id="MobiDB-lite"/>
    </source>
</evidence>
<organism evidence="2 3">
    <name type="scientific">Paracoccidioides brasiliensis (strain Pb18)</name>
    <dbReference type="NCBI Taxonomy" id="502780"/>
    <lineage>
        <taxon>Eukaryota</taxon>
        <taxon>Fungi</taxon>
        <taxon>Dikarya</taxon>
        <taxon>Ascomycota</taxon>
        <taxon>Pezizomycotina</taxon>
        <taxon>Eurotiomycetes</taxon>
        <taxon>Eurotiomycetidae</taxon>
        <taxon>Onygenales</taxon>
        <taxon>Ajellomycetaceae</taxon>
        <taxon>Paracoccidioides</taxon>
    </lineage>
</organism>
<dbReference type="RefSeq" id="XP_010763597.1">
    <property type="nucleotide sequence ID" value="XM_010765295.1"/>
</dbReference>
<protein>
    <submittedName>
        <fullName evidence="2">Uncharacterized protein</fullName>
    </submittedName>
</protein>
<dbReference type="Proteomes" id="UP000001628">
    <property type="component" value="Unassembled WGS sequence"/>
</dbReference>
<feature type="compositionally biased region" description="Polar residues" evidence="1">
    <location>
        <begin position="64"/>
        <end position="79"/>
    </location>
</feature>
<accession>C1GLW7</accession>
<feature type="region of interest" description="Disordered" evidence="1">
    <location>
        <begin position="1"/>
        <end position="79"/>
    </location>
</feature>
<feature type="compositionally biased region" description="Basic and acidic residues" evidence="1">
    <location>
        <begin position="31"/>
        <end position="54"/>
    </location>
</feature>
<dbReference type="GeneID" id="22586663"/>
<dbReference type="InParanoid" id="C1GLW7"/>
<dbReference type="KEGG" id="pbn:PADG_08358"/>
<dbReference type="EMBL" id="KN275972">
    <property type="protein sequence ID" value="EEH43433.2"/>
    <property type="molecule type" value="Genomic_DNA"/>
</dbReference>
<name>C1GLW7_PARBD</name>
<dbReference type="VEuPathDB" id="FungiDB:PADG_08358"/>
<dbReference type="AlphaFoldDB" id="C1GLW7"/>
<dbReference type="HOGENOM" id="CLU_771831_0_0_1"/>
<evidence type="ECO:0000313" key="2">
    <source>
        <dbReference type="EMBL" id="EEH43433.2"/>
    </source>
</evidence>
<keyword evidence="3" id="KW-1185">Reference proteome</keyword>
<proteinExistence type="predicted"/>
<sequence>MRIHAQRGNRGEEVGNRTSTKPVQEAYDANDETKVRADPYTDLPIHRKGDRHINNGDGYLNSAKAPSSPSGSVPCSRASLSQREARNNAPAACRVCHLAEGHGELVAVADAIPSQATLRCIHENCINMTSPGLIMPFHQQMSMKAYAKKTRPRHPVRPLPPDGAVAMDRRPGCKKCPNLVSQCDALTYPKLQPPHNTLAYRTASKASIRHAKRKRSLAIFVPTSLLTPHAVHPTQLRQAVECLRYILHNKTDADTDADEDTTPSGSALCVSLAASCRISPIHMRRFSCGDWGMDLGGAVMMSPWTTLLGEWERVKGMQWRGDYITAPVAGMLRGRVLTGMEGGETFWSRELGVLWEGER</sequence>